<accession>A0A5C5VB67</accession>
<keyword evidence="2" id="KW-1185">Reference proteome</keyword>
<comment type="caution">
    <text evidence="1">The sequence shown here is derived from an EMBL/GenBank/DDBJ whole genome shotgun (WGS) entry which is preliminary data.</text>
</comment>
<sequence>MTNQNPKNAPVDRIRLGRISAAIWKQTAGDGKTFYNFTIERSYKDDTGNYQSAASFSLGDALVVAKLANLVDTRIRRLLDAEYAATRSEEEYGDAE</sequence>
<evidence type="ECO:0000313" key="1">
    <source>
        <dbReference type="EMBL" id="TWT35223.1"/>
    </source>
</evidence>
<gene>
    <name evidence="1" type="ORF">KOR34_01110</name>
</gene>
<dbReference type="RefSeq" id="WP_197531009.1">
    <property type="nucleotide sequence ID" value="NZ_SIHJ01000001.1"/>
</dbReference>
<name>A0A5C5VB67_9BACT</name>
<organism evidence="1 2">
    <name type="scientific">Posidoniimonas corsicana</name>
    <dbReference type="NCBI Taxonomy" id="1938618"/>
    <lineage>
        <taxon>Bacteria</taxon>
        <taxon>Pseudomonadati</taxon>
        <taxon>Planctomycetota</taxon>
        <taxon>Planctomycetia</taxon>
        <taxon>Pirellulales</taxon>
        <taxon>Lacipirellulaceae</taxon>
        <taxon>Posidoniimonas</taxon>
    </lineage>
</organism>
<dbReference type="AlphaFoldDB" id="A0A5C5VB67"/>
<protein>
    <submittedName>
        <fullName evidence="1">Uncharacterized protein</fullName>
    </submittedName>
</protein>
<proteinExistence type="predicted"/>
<reference evidence="1 2" key="1">
    <citation type="submission" date="2019-02" db="EMBL/GenBank/DDBJ databases">
        <title>Deep-cultivation of Planctomycetes and their phenomic and genomic characterization uncovers novel biology.</title>
        <authorList>
            <person name="Wiegand S."/>
            <person name="Jogler M."/>
            <person name="Boedeker C."/>
            <person name="Pinto D."/>
            <person name="Vollmers J."/>
            <person name="Rivas-Marin E."/>
            <person name="Kohn T."/>
            <person name="Peeters S.H."/>
            <person name="Heuer A."/>
            <person name="Rast P."/>
            <person name="Oberbeckmann S."/>
            <person name="Bunk B."/>
            <person name="Jeske O."/>
            <person name="Meyerdierks A."/>
            <person name="Storesund J.E."/>
            <person name="Kallscheuer N."/>
            <person name="Luecker S."/>
            <person name="Lage O.M."/>
            <person name="Pohl T."/>
            <person name="Merkel B.J."/>
            <person name="Hornburger P."/>
            <person name="Mueller R.-W."/>
            <person name="Bruemmer F."/>
            <person name="Labrenz M."/>
            <person name="Spormann A.M."/>
            <person name="Op Den Camp H."/>
            <person name="Overmann J."/>
            <person name="Amann R."/>
            <person name="Jetten M.S.M."/>
            <person name="Mascher T."/>
            <person name="Medema M.H."/>
            <person name="Devos D.P."/>
            <person name="Kaster A.-K."/>
            <person name="Ovreas L."/>
            <person name="Rohde M."/>
            <person name="Galperin M.Y."/>
            <person name="Jogler C."/>
        </authorList>
    </citation>
    <scope>NUCLEOTIDE SEQUENCE [LARGE SCALE GENOMIC DNA]</scope>
    <source>
        <strain evidence="1 2">KOR34</strain>
    </source>
</reference>
<evidence type="ECO:0000313" key="2">
    <source>
        <dbReference type="Proteomes" id="UP000316714"/>
    </source>
</evidence>
<dbReference type="EMBL" id="SIHJ01000001">
    <property type="protein sequence ID" value="TWT35223.1"/>
    <property type="molecule type" value="Genomic_DNA"/>
</dbReference>
<dbReference type="Proteomes" id="UP000316714">
    <property type="component" value="Unassembled WGS sequence"/>
</dbReference>